<dbReference type="CDD" id="cd18683">
    <property type="entry name" value="PIN_VapC-like"/>
    <property type="match status" value="1"/>
</dbReference>
<proteinExistence type="predicted"/>
<dbReference type="AlphaFoldDB" id="A0A1Z4BVY4"/>
<feature type="domain" description="PIN" evidence="1">
    <location>
        <begin position="6"/>
        <end position="124"/>
    </location>
</feature>
<dbReference type="KEGG" id="mpsy:CEK71_05015"/>
<dbReference type="InterPro" id="IPR002716">
    <property type="entry name" value="PIN_dom"/>
</dbReference>
<sequence length="167" mass="18930">MVVKSVDTNILVRYYAQDDAQQSPIALRLFRDEPELFVTKTVLLEFFWVLTQAEKFRFSPEQVMTVFEHLQGLPNVVIEDELSLRTAITGCRAGLEFPDALHLAASAACSAFLTFDDRKFARRAHNVIICFLFVKFLRNLADLTISDDLTVLWANLSITTSKAKAKV</sequence>
<organism evidence="2 3">
    <name type="scientific">Methylovulum psychrotolerans</name>
    <dbReference type="NCBI Taxonomy" id="1704499"/>
    <lineage>
        <taxon>Bacteria</taxon>
        <taxon>Pseudomonadati</taxon>
        <taxon>Pseudomonadota</taxon>
        <taxon>Gammaproteobacteria</taxon>
        <taxon>Methylococcales</taxon>
        <taxon>Methylococcaceae</taxon>
        <taxon>Methylovulum</taxon>
    </lineage>
</organism>
<reference evidence="2 3" key="1">
    <citation type="submission" date="2017-06" db="EMBL/GenBank/DDBJ databases">
        <title>Genome Sequencing of the methanotroph Methylovulum psychrotolerants str. HV10-M2 isolated from a high-altitude environment.</title>
        <authorList>
            <person name="Mateos-Rivera A."/>
        </authorList>
    </citation>
    <scope>NUCLEOTIDE SEQUENCE [LARGE SCALE GENOMIC DNA]</scope>
    <source>
        <strain evidence="2 3">HV10_M2</strain>
    </source>
</reference>
<dbReference type="InterPro" id="IPR029060">
    <property type="entry name" value="PIN-like_dom_sf"/>
</dbReference>
<dbReference type="EMBL" id="CP022129">
    <property type="protein sequence ID" value="ASF45477.1"/>
    <property type="molecule type" value="Genomic_DNA"/>
</dbReference>
<name>A0A1Z4BVY4_9GAMM</name>
<dbReference type="Gene3D" id="3.40.50.1010">
    <property type="entry name" value="5'-nuclease"/>
    <property type="match status" value="1"/>
</dbReference>
<evidence type="ECO:0000259" key="1">
    <source>
        <dbReference type="Pfam" id="PF01850"/>
    </source>
</evidence>
<accession>A0A1Z4BVY4</accession>
<dbReference type="Proteomes" id="UP000197019">
    <property type="component" value="Chromosome"/>
</dbReference>
<dbReference type="Pfam" id="PF01850">
    <property type="entry name" value="PIN"/>
    <property type="match status" value="1"/>
</dbReference>
<dbReference type="SUPFAM" id="SSF88723">
    <property type="entry name" value="PIN domain-like"/>
    <property type="match status" value="1"/>
</dbReference>
<evidence type="ECO:0000313" key="2">
    <source>
        <dbReference type="EMBL" id="ASF45477.1"/>
    </source>
</evidence>
<evidence type="ECO:0000313" key="3">
    <source>
        <dbReference type="Proteomes" id="UP000197019"/>
    </source>
</evidence>
<gene>
    <name evidence="2" type="ORF">CEK71_05015</name>
</gene>
<keyword evidence="3" id="KW-1185">Reference proteome</keyword>
<protein>
    <submittedName>
        <fullName evidence="2">Nucleotide-binding protein</fullName>
    </submittedName>
</protein>